<feature type="non-terminal residue" evidence="1">
    <location>
        <position position="96"/>
    </location>
</feature>
<feature type="non-terminal residue" evidence="1">
    <location>
        <position position="1"/>
    </location>
</feature>
<evidence type="ECO:0000313" key="1">
    <source>
        <dbReference type="EMBL" id="KAH7108600.1"/>
    </source>
</evidence>
<dbReference type="OrthoDB" id="5056722at2759"/>
<name>A0A9P9CW02_9HYPO</name>
<accession>A0A9P9CW02</accession>
<protein>
    <submittedName>
        <fullName evidence="1">Uncharacterized protein</fullName>
    </submittedName>
</protein>
<proteinExistence type="predicted"/>
<keyword evidence="2" id="KW-1185">Reference proteome</keyword>
<organism evidence="1 2">
    <name type="scientific">Dactylonectria estremocensis</name>
    <dbReference type="NCBI Taxonomy" id="1079267"/>
    <lineage>
        <taxon>Eukaryota</taxon>
        <taxon>Fungi</taxon>
        <taxon>Dikarya</taxon>
        <taxon>Ascomycota</taxon>
        <taxon>Pezizomycotina</taxon>
        <taxon>Sordariomycetes</taxon>
        <taxon>Hypocreomycetidae</taxon>
        <taxon>Hypocreales</taxon>
        <taxon>Nectriaceae</taxon>
        <taxon>Dactylonectria</taxon>
    </lineage>
</organism>
<gene>
    <name evidence="1" type="ORF">B0J13DRAFT_416045</name>
</gene>
<comment type="caution">
    <text evidence="1">The sequence shown here is derived from an EMBL/GenBank/DDBJ whole genome shotgun (WGS) entry which is preliminary data.</text>
</comment>
<evidence type="ECO:0000313" key="2">
    <source>
        <dbReference type="Proteomes" id="UP000717696"/>
    </source>
</evidence>
<dbReference type="EMBL" id="JAGMUU010000103">
    <property type="protein sequence ID" value="KAH7108600.1"/>
    <property type="molecule type" value="Genomic_DNA"/>
</dbReference>
<sequence>AVPIFQGFISDDHNDEHPVYYKRNSVLHLALFVPWEDFFPKVQGDITDMWLDYEAALSPRLRFHISNISLLRKSAEDARKDAKLWASRSEGDDTVD</sequence>
<dbReference type="Proteomes" id="UP000717696">
    <property type="component" value="Unassembled WGS sequence"/>
</dbReference>
<reference evidence="1" key="1">
    <citation type="journal article" date="2021" name="Nat. Commun.">
        <title>Genetic determinants of endophytism in the Arabidopsis root mycobiome.</title>
        <authorList>
            <person name="Mesny F."/>
            <person name="Miyauchi S."/>
            <person name="Thiergart T."/>
            <person name="Pickel B."/>
            <person name="Atanasova L."/>
            <person name="Karlsson M."/>
            <person name="Huettel B."/>
            <person name="Barry K.W."/>
            <person name="Haridas S."/>
            <person name="Chen C."/>
            <person name="Bauer D."/>
            <person name="Andreopoulos W."/>
            <person name="Pangilinan J."/>
            <person name="LaButti K."/>
            <person name="Riley R."/>
            <person name="Lipzen A."/>
            <person name="Clum A."/>
            <person name="Drula E."/>
            <person name="Henrissat B."/>
            <person name="Kohler A."/>
            <person name="Grigoriev I.V."/>
            <person name="Martin F.M."/>
            <person name="Hacquard S."/>
        </authorList>
    </citation>
    <scope>NUCLEOTIDE SEQUENCE</scope>
    <source>
        <strain evidence="1">MPI-CAGE-AT-0021</strain>
    </source>
</reference>
<dbReference type="AlphaFoldDB" id="A0A9P9CW02"/>